<dbReference type="PATRIC" id="fig|1244869.3.peg.3075"/>
<name>M2Z3U3_9PROT</name>
<dbReference type="EMBL" id="AONQ01000044">
    <property type="protein sequence ID" value="EME69040.1"/>
    <property type="molecule type" value="Genomic_DNA"/>
</dbReference>
<evidence type="ECO:0008006" key="3">
    <source>
        <dbReference type="Google" id="ProtNLM"/>
    </source>
</evidence>
<organism evidence="1 2">
    <name type="scientific">Paramagnetospirillum caucaseum</name>
    <dbReference type="NCBI Taxonomy" id="1244869"/>
    <lineage>
        <taxon>Bacteria</taxon>
        <taxon>Pseudomonadati</taxon>
        <taxon>Pseudomonadota</taxon>
        <taxon>Alphaproteobacteria</taxon>
        <taxon>Rhodospirillales</taxon>
        <taxon>Magnetospirillaceae</taxon>
        <taxon>Paramagnetospirillum</taxon>
    </lineage>
</organism>
<gene>
    <name evidence="1" type="ORF">H261_15305</name>
</gene>
<keyword evidence="2" id="KW-1185">Reference proteome</keyword>
<comment type="caution">
    <text evidence="1">The sequence shown here is derived from an EMBL/GenBank/DDBJ whole genome shotgun (WGS) entry which is preliminary data.</text>
</comment>
<dbReference type="RefSeq" id="WP_008619178.1">
    <property type="nucleotide sequence ID" value="NZ_AONQ01000044.1"/>
</dbReference>
<dbReference type="Proteomes" id="UP000011744">
    <property type="component" value="Unassembled WGS sequence"/>
</dbReference>
<dbReference type="AlphaFoldDB" id="M2Z3U3"/>
<accession>M2Z3U3</accession>
<reference evidence="1 2" key="1">
    <citation type="journal article" date="2014" name="Genome Announc.">
        <title>Draft Genome Sequence of Magnetospirillum sp. Strain SO-1, a Freshwater Magnetotactic Bacterium Isolated from the Ol'khovka River, Russia.</title>
        <authorList>
            <person name="Grouzdev D.S."/>
            <person name="Dziuba M.V."/>
            <person name="Sukhacheva M.S."/>
            <person name="Mardanov A.V."/>
            <person name="Beletskiy A.V."/>
            <person name="Kuznetsov B.B."/>
            <person name="Skryabin K.G."/>
        </authorList>
    </citation>
    <scope>NUCLEOTIDE SEQUENCE [LARGE SCALE GENOMIC DNA]</scope>
    <source>
        <strain evidence="1 2">SO-1</strain>
    </source>
</reference>
<evidence type="ECO:0000313" key="2">
    <source>
        <dbReference type="Proteomes" id="UP000011744"/>
    </source>
</evidence>
<sequence length="100" mass="10901">MSTTENLWRFARQTRIAHHIPGRVRLKLDGQAEGAAAEVRNFIDAASRAAGIRSINVNPLARSCVVEYDPAQIAPSAWQDIVDGTRSPHAERLLQALAGT</sequence>
<proteinExistence type="predicted"/>
<protein>
    <recommendedName>
        <fullName evidence="3">Cation transport ATPase</fullName>
    </recommendedName>
</protein>
<dbReference type="STRING" id="1244869.H261_15305"/>
<evidence type="ECO:0000313" key="1">
    <source>
        <dbReference type="EMBL" id="EME69040.1"/>
    </source>
</evidence>
<dbReference type="eggNOG" id="ENOG5032ZNP">
    <property type="taxonomic scope" value="Bacteria"/>
</dbReference>
<dbReference type="OrthoDB" id="9131875at2"/>